<accession>A0A4Y2SG82</accession>
<dbReference type="AlphaFoldDB" id="A0A4Y2SG82"/>
<evidence type="ECO:0000313" key="2">
    <source>
        <dbReference type="Proteomes" id="UP000499080"/>
    </source>
</evidence>
<dbReference type="EMBL" id="BGPR01021719">
    <property type="protein sequence ID" value="GBN87258.1"/>
    <property type="molecule type" value="Genomic_DNA"/>
</dbReference>
<dbReference type="SUPFAM" id="SSF50630">
    <property type="entry name" value="Acid proteases"/>
    <property type="match status" value="1"/>
</dbReference>
<keyword evidence="2" id="KW-1185">Reference proteome</keyword>
<reference evidence="1 2" key="1">
    <citation type="journal article" date="2019" name="Sci. Rep.">
        <title>Orb-weaving spider Araneus ventricosus genome elucidates the spidroin gene catalogue.</title>
        <authorList>
            <person name="Kono N."/>
            <person name="Nakamura H."/>
            <person name="Ohtoshi R."/>
            <person name="Moran D.A.P."/>
            <person name="Shinohara A."/>
            <person name="Yoshida Y."/>
            <person name="Fujiwara M."/>
            <person name="Mori M."/>
            <person name="Tomita M."/>
            <person name="Arakawa K."/>
        </authorList>
    </citation>
    <scope>NUCLEOTIDE SEQUENCE [LARGE SCALE GENOMIC DNA]</scope>
</reference>
<dbReference type="OrthoDB" id="10069580at2759"/>
<proteinExistence type="predicted"/>
<evidence type="ECO:0008006" key="3">
    <source>
        <dbReference type="Google" id="ProtNLM"/>
    </source>
</evidence>
<comment type="caution">
    <text evidence="1">The sequence shown here is derived from an EMBL/GenBank/DDBJ whole genome shotgun (WGS) entry which is preliminary data.</text>
</comment>
<name>A0A4Y2SG82_ARAVE</name>
<sequence length="139" mass="15672">MQNDSSTHAVKSESVNEGAAIYNLSDLKNSKCKQMKRSVSIQLGEGEFIMEIDSGSDYSIISSNELDRLWPNKKSKIFSLTFQLCDYQKSPIRIRGQCYANVRYANFKGKLRLLIAEVSRANLLGMEWFKPLGIKLAGV</sequence>
<evidence type="ECO:0000313" key="1">
    <source>
        <dbReference type="EMBL" id="GBN87258.1"/>
    </source>
</evidence>
<dbReference type="InterPro" id="IPR021109">
    <property type="entry name" value="Peptidase_aspartic_dom_sf"/>
</dbReference>
<dbReference type="Proteomes" id="UP000499080">
    <property type="component" value="Unassembled WGS sequence"/>
</dbReference>
<protein>
    <recommendedName>
        <fullName evidence="3">Peptidase A2 domain-containing protein</fullName>
    </recommendedName>
</protein>
<gene>
    <name evidence="1" type="ORF">AVEN_194161_1</name>
</gene>
<dbReference type="Gene3D" id="2.40.70.10">
    <property type="entry name" value="Acid Proteases"/>
    <property type="match status" value="1"/>
</dbReference>
<organism evidence="1 2">
    <name type="scientific">Araneus ventricosus</name>
    <name type="common">Orbweaver spider</name>
    <name type="synonym">Epeira ventricosa</name>
    <dbReference type="NCBI Taxonomy" id="182803"/>
    <lineage>
        <taxon>Eukaryota</taxon>
        <taxon>Metazoa</taxon>
        <taxon>Ecdysozoa</taxon>
        <taxon>Arthropoda</taxon>
        <taxon>Chelicerata</taxon>
        <taxon>Arachnida</taxon>
        <taxon>Araneae</taxon>
        <taxon>Araneomorphae</taxon>
        <taxon>Entelegynae</taxon>
        <taxon>Araneoidea</taxon>
        <taxon>Araneidae</taxon>
        <taxon>Araneus</taxon>
    </lineage>
</organism>